<dbReference type="InterPro" id="IPR035979">
    <property type="entry name" value="RBD_domain_sf"/>
</dbReference>
<feature type="compositionally biased region" description="Basic and acidic residues" evidence="4">
    <location>
        <begin position="184"/>
        <end position="198"/>
    </location>
</feature>
<feature type="compositionally biased region" description="Low complexity" evidence="4">
    <location>
        <begin position="118"/>
        <end position="135"/>
    </location>
</feature>
<dbReference type="SMART" id="SM00360">
    <property type="entry name" value="RRM"/>
    <property type="match status" value="1"/>
</dbReference>
<dbReference type="Proteomes" id="UP000305948">
    <property type="component" value="Unassembled WGS sequence"/>
</dbReference>
<protein>
    <recommendedName>
        <fullName evidence="5">RRM domain-containing protein</fullName>
    </recommendedName>
</protein>
<keyword evidence="7" id="KW-1185">Reference proteome</keyword>
<dbReference type="SUPFAM" id="SSF54928">
    <property type="entry name" value="RNA-binding domain, RBD"/>
    <property type="match status" value="1"/>
</dbReference>
<dbReference type="AlphaFoldDB" id="A0A5C3NQR8"/>
<dbReference type="PROSITE" id="PS50102">
    <property type="entry name" value="RRM"/>
    <property type="match status" value="1"/>
</dbReference>
<dbReference type="PANTHER" id="PTHR23236:SF119">
    <property type="entry name" value="NUCLEAR RNA-BINDING PROTEIN SART-3"/>
    <property type="match status" value="1"/>
</dbReference>
<evidence type="ECO:0000313" key="7">
    <source>
        <dbReference type="Proteomes" id="UP000305948"/>
    </source>
</evidence>
<accession>A0A5C3NQR8</accession>
<dbReference type="EMBL" id="ML213504">
    <property type="protein sequence ID" value="TFK56051.1"/>
    <property type="molecule type" value="Genomic_DNA"/>
</dbReference>
<evidence type="ECO:0000256" key="2">
    <source>
        <dbReference type="ARBA" id="ARBA00022884"/>
    </source>
</evidence>
<feature type="domain" description="RRM" evidence="5">
    <location>
        <begin position="210"/>
        <end position="300"/>
    </location>
</feature>
<proteinExistence type="predicted"/>
<evidence type="ECO:0000256" key="1">
    <source>
        <dbReference type="ARBA" id="ARBA00022737"/>
    </source>
</evidence>
<dbReference type="PANTHER" id="PTHR23236">
    <property type="entry name" value="EUKARYOTIC TRANSLATION INITIATION FACTOR 4B/4H"/>
    <property type="match status" value="1"/>
</dbReference>
<name>A0A5C3NQR8_9AGAM</name>
<dbReference type="Pfam" id="PF00076">
    <property type="entry name" value="RRM_1"/>
    <property type="match status" value="1"/>
</dbReference>
<dbReference type="InterPro" id="IPR012677">
    <property type="entry name" value="Nucleotide-bd_a/b_plait_sf"/>
</dbReference>
<evidence type="ECO:0000256" key="4">
    <source>
        <dbReference type="SAM" id="MobiDB-lite"/>
    </source>
</evidence>
<keyword evidence="1" id="KW-0677">Repeat</keyword>
<organism evidence="6 7">
    <name type="scientific">Heliocybe sulcata</name>
    <dbReference type="NCBI Taxonomy" id="5364"/>
    <lineage>
        <taxon>Eukaryota</taxon>
        <taxon>Fungi</taxon>
        <taxon>Dikarya</taxon>
        <taxon>Basidiomycota</taxon>
        <taxon>Agaricomycotina</taxon>
        <taxon>Agaricomycetes</taxon>
        <taxon>Gloeophyllales</taxon>
        <taxon>Gloeophyllaceae</taxon>
        <taxon>Heliocybe</taxon>
    </lineage>
</organism>
<dbReference type="GO" id="GO:0003723">
    <property type="term" value="F:RNA binding"/>
    <property type="evidence" value="ECO:0007669"/>
    <property type="project" value="UniProtKB-UniRule"/>
</dbReference>
<keyword evidence="2 3" id="KW-0694">RNA-binding</keyword>
<dbReference type="InterPro" id="IPR000504">
    <property type="entry name" value="RRM_dom"/>
</dbReference>
<dbReference type="OrthoDB" id="4726at2759"/>
<feature type="region of interest" description="Disordered" evidence="4">
    <location>
        <begin position="118"/>
        <end position="216"/>
    </location>
</feature>
<gene>
    <name evidence="6" type="ORF">OE88DRAFT_1652631</name>
</gene>
<evidence type="ECO:0000313" key="6">
    <source>
        <dbReference type="EMBL" id="TFK56051.1"/>
    </source>
</evidence>
<dbReference type="STRING" id="5364.A0A5C3NQR8"/>
<evidence type="ECO:0000259" key="5">
    <source>
        <dbReference type="PROSITE" id="PS50102"/>
    </source>
</evidence>
<evidence type="ECO:0000256" key="3">
    <source>
        <dbReference type="PROSITE-ProRule" id="PRU00176"/>
    </source>
</evidence>
<dbReference type="CDD" id="cd00590">
    <property type="entry name" value="RRM_SF"/>
    <property type="match status" value="1"/>
</dbReference>
<reference evidence="6 7" key="1">
    <citation type="journal article" date="2019" name="Nat. Ecol. Evol.">
        <title>Megaphylogeny resolves global patterns of mushroom evolution.</title>
        <authorList>
            <person name="Varga T."/>
            <person name="Krizsan K."/>
            <person name="Foldi C."/>
            <person name="Dima B."/>
            <person name="Sanchez-Garcia M."/>
            <person name="Sanchez-Ramirez S."/>
            <person name="Szollosi G.J."/>
            <person name="Szarkandi J.G."/>
            <person name="Papp V."/>
            <person name="Albert L."/>
            <person name="Andreopoulos W."/>
            <person name="Angelini C."/>
            <person name="Antonin V."/>
            <person name="Barry K.W."/>
            <person name="Bougher N.L."/>
            <person name="Buchanan P."/>
            <person name="Buyck B."/>
            <person name="Bense V."/>
            <person name="Catcheside P."/>
            <person name="Chovatia M."/>
            <person name="Cooper J."/>
            <person name="Damon W."/>
            <person name="Desjardin D."/>
            <person name="Finy P."/>
            <person name="Geml J."/>
            <person name="Haridas S."/>
            <person name="Hughes K."/>
            <person name="Justo A."/>
            <person name="Karasinski D."/>
            <person name="Kautmanova I."/>
            <person name="Kiss B."/>
            <person name="Kocsube S."/>
            <person name="Kotiranta H."/>
            <person name="LaButti K.M."/>
            <person name="Lechner B.E."/>
            <person name="Liimatainen K."/>
            <person name="Lipzen A."/>
            <person name="Lukacs Z."/>
            <person name="Mihaltcheva S."/>
            <person name="Morgado L.N."/>
            <person name="Niskanen T."/>
            <person name="Noordeloos M.E."/>
            <person name="Ohm R.A."/>
            <person name="Ortiz-Santana B."/>
            <person name="Ovrebo C."/>
            <person name="Racz N."/>
            <person name="Riley R."/>
            <person name="Savchenko A."/>
            <person name="Shiryaev A."/>
            <person name="Soop K."/>
            <person name="Spirin V."/>
            <person name="Szebenyi C."/>
            <person name="Tomsovsky M."/>
            <person name="Tulloss R.E."/>
            <person name="Uehling J."/>
            <person name="Grigoriev I.V."/>
            <person name="Vagvolgyi C."/>
            <person name="Papp T."/>
            <person name="Martin F.M."/>
            <person name="Miettinen O."/>
            <person name="Hibbett D.S."/>
            <person name="Nagy L.G."/>
        </authorList>
    </citation>
    <scope>NUCLEOTIDE SEQUENCE [LARGE SCALE GENOMIC DNA]</scope>
    <source>
        <strain evidence="6 7">OMC1185</strain>
    </source>
</reference>
<sequence>MIGECGVRSSASDRPQPLFYSHRTENIRLPSPSLSAGVTSTSLPVHIHPAQGSQIFGPDSLIQRRPQASTSRLASSLFTTTDSRLLDRYPHFLRNHKLLIAMTRFGCRELDYASFDSTTASTSSSSAPSSSLDQPPSTPKKPATHTREMSGQPSPSPASLKRRRSLLSSAKGKEKAGKKTRSRMTKEYKDKVQEAQKKDRLKTKKTQGPSHIYVGNLHPATTNAELKSLFRDCGRIVDVSFRVTRGSTAAQSKHRHRPLREQDRVYAAVKFADQLSPLKAERLNGTVLNGLPIVVCFKAVELPDLREITKGQKEPPEVPERRPQGFFRPMAEGIWERITRENTERVRFPDDPNAQPIPRNKVMGMSMPLTIL</sequence>
<dbReference type="Gene3D" id="3.30.70.330">
    <property type="match status" value="1"/>
</dbReference>